<accession>A0A8H5T147</accession>
<evidence type="ECO:0000259" key="1">
    <source>
        <dbReference type="Pfam" id="PF06985"/>
    </source>
</evidence>
<evidence type="ECO:0000313" key="3">
    <source>
        <dbReference type="Proteomes" id="UP000567885"/>
    </source>
</evidence>
<dbReference type="EMBL" id="JAAGWQ010000143">
    <property type="protein sequence ID" value="KAF5663729.1"/>
    <property type="molecule type" value="Genomic_DNA"/>
</dbReference>
<protein>
    <recommendedName>
        <fullName evidence="1">Heterokaryon incompatibility domain-containing protein</fullName>
    </recommendedName>
</protein>
<gene>
    <name evidence="2" type="ORF">FHETE_7434</name>
</gene>
<evidence type="ECO:0000313" key="2">
    <source>
        <dbReference type="EMBL" id="KAF5663729.1"/>
    </source>
</evidence>
<dbReference type="OrthoDB" id="5125733at2759"/>
<dbReference type="AlphaFoldDB" id="A0A8H5T147"/>
<reference evidence="2 3" key="1">
    <citation type="submission" date="2020-05" db="EMBL/GenBank/DDBJ databases">
        <title>Identification and distribution of gene clusters putatively required for synthesis of sphingolipid metabolism inhibitors in phylogenetically diverse species of the filamentous fungus Fusarium.</title>
        <authorList>
            <person name="Kim H.-S."/>
            <person name="Busman M."/>
            <person name="Brown D.W."/>
            <person name="Divon H."/>
            <person name="Uhlig S."/>
            <person name="Proctor R.H."/>
        </authorList>
    </citation>
    <scope>NUCLEOTIDE SEQUENCE [LARGE SCALE GENOMIC DNA]</scope>
    <source>
        <strain evidence="2 3">NRRL 20693</strain>
    </source>
</reference>
<dbReference type="PANTHER" id="PTHR33112:SF9">
    <property type="entry name" value="HETEROKARYON INCOMPATIBILITY DOMAIN-CONTAINING PROTEIN"/>
    <property type="match status" value="1"/>
</dbReference>
<dbReference type="PANTHER" id="PTHR33112">
    <property type="entry name" value="DOMAIN PROTEIN, PUTATIVE-RELATED"/>
    <property type="match status" value="1"/>
</dbReference>
<organism evidence="2 3">
    <name type="scientific">Fusarium heterosporum</name>
    <dbReference type="NCBI Taxonomy" id="42747"/>
    <lineage>
        <taxon>Eukaryota</taxon>
        <taxon>Fungi</taxon>
        <taxon>Dikarya</taxon>
        <taxon>Ascomycota</taxon>
        <taxon>Pezizomycotina</taxon>
        <taxon>Sordariomycetes</taxon>
        <taxon>Hypocreomycetidae</taxon>
        <taxon>Hypocreales</taxon>
        <taxon>Nectriaceae</taxon>
        <taxon>Fusarium</taxon>
        <taxon>Fusarium heterosporum species complex</taxon>
    </lineage>
</organism>
<comment type="caution">
    <text evidence="2">The sequence shown here is derived from an EMBL/GenBank/DDBJ whole genome shotgun (WGS) entry which is preliminary data.</text>
</comment>
<proteinExistence type="predicted"/>
<keyword evidence="3" id="KW-1185">Reference proteome</keyword>
<sequence length="619" mass="70392">MKNPRKSSSANISPRKKARKSRCSVCASLFSKNGLQALNSSTGFSHRTFEEYKSTLASCDFCNFIFGLAVDGFGHSWLPNTHLVFRNKNEPRVNVKSIINALEGSIEGSDGTITIYPFAKENDPLSTMIPRRPLCRDVKSSHVFNEAKKLINTCLSPKDPSLGHQRCRYSGDNVLPTRVIRINDRSVQLQINKTDRRGSYLALSYCWGNPDPNKQTSLYKLHNDNLDRLVEAIRVDELEQSVQDAINVTRQLGYTYLWIDRLCIIQDCEIDMAHEISRMATIYKNADVTIAAGTSERAAEGFLGTLSTNAPYLPSSKFSIPMENGRKGTVYLSGKAYEPNHALDKRGWTMQEYMLSSRMLIFSDYQLLWQCQEIELQSVTGDEQGLEYQQHLESLPWAAFDDGGEPAYGTHDSDKLYLWKTIIMQYTRRNLKVSDDRLPAVTGITTALQKVWGDSHIYGHWQQWFIELLAWQIPEDSRVKDRRLNRAPSWSWVSVDGEIEFKDPIIAKDAIVKTLTARMVTISCKILMYEEMDDADWSTLSQDFDLVDSALTQEFGDRQPEYLLLGSTTTCDTEERGLGLIVLRTDNGTYRRVGVAAFSDMSIWDQVSHRVVELEPKQK</sequence>
<dbReference type="Proteomes" id="UP000567885">
    <property type="component" value="Unassembled WGS sequence"/>
</dbReference>
<dbReference type="Pfam" id="PF06985">
    <property type="entry name" value="HET"/>
    <property type="match status" value="1"/>
</dbReference>
<dbReference type="InterPro" id="IPR010730">
    <property type="entry name" value="HET"/>
</dbReference>
<name>A0A8H5T147_FUSHE</name>
<feature type="domain" description="Heterokaryon incompatibility" evidence="1">
    <location>
        <begin position="200"/>
        <end position="352"/>
    </location>
</feature>